<dbReference type="AlphaFoldDB" id="A0A081K832"/>
<dbReference type="Proteomes" id="UP000027997">
    <property type="component" value="Unassembled WGS sequence"/>
</dbReference>
<protein>
    <submittedName>
        <fullName evidence="1">Uncharacterized protein</fullName>
    </submittedName>
</protein>
<reference evidence="1 2" key="1">
    <citation type="submission" date="2014-06" db="EMBL/GenBank/DDBJ databases">
        <title>Whole Genome Sequences of Three Symbiotic Endozoicomonas Bacteria.</title>
        <authorList>
            <person name="Neave M.J."/>
            <person name="Apprill A."/>
            <person name="Voolstra C.R."/>
        </authorList>
    </citation>
    <scope>NUCLEOTIDE SEQUENCE [LARGE SCALE GENOMIC DNA]</scope>
    <source>
        <strain evidence="1 2">DSM 22380</strain>
    </source>
</reference>
<keyword evidence="2" id="KW-1185">Reference proteome</keyword>
<comment type="caution">
    <text evidence="1">The sequence shown here is derived from an EMBL/GenBank/DDBJ whole genome shotgun (WGS) entry which is preliminary data.</text>
</comment>
<accession>A0A081K832</accession>
<sequence length="82" mass="9503">MSEKNKSMIEVSELCKQIQLICYCLKLISDERERIKKSISAFNQYTSDDDRGLWLSELNECDLNYAELQHWLSDLIASLGNA</sequence>
<proteinExistence type="predicted"/>
<organism evidence="1 2">
    <name type="scientific">Endozoicomonas elysicola</name>
    <dbReference type="NCBI Taxonomy" id="305900"/>
    <lineage>
        <taxon>Bacteria</taxon>
        <taxon>Pseudomonadati</taxon>
        <taxon>Pseudomonadota</taxon>
        <taxon>Gammaproteobacteria</taxon>
        <taxon>Oceanospirillales</taxon>
        <taxon>Endozoicomonadaceae</taxon>
        <taxon>Endozoicomonas</taxon>
    </lineage>
</organism>
<dbReference type="EMBL" id="JOJP01000001">
    <property type="protein sequence ID" value="KEI70308.1"/>
    <property type="molecule type" value="Genomic_DNA"/>
</dbReference>
<gene>
    <name evidence="1" type="ORF">GV64_05780</name>
</gene>
<name>A0A081K832_9GAMM</name>
<evidence type="ECO:0000313" key="1">
    <source>
        <dbReference type="EMBL" id="KEI70308.1"/>
    </source>
</evidence>
<dbReference type="RefSeq" id="WP_020581145.1">
    <property type="nucleotide sequence ID" value="NZ_JOJP01000001.1"/>
</dbReference>
<evidence type="ECO:0000313" key="2">
    <source>
        <dbReference type="Proteomes" id="UP000027997"/>
    </source>
</evidence>